<dbReference type="GO" id="GO:0002949">
    <property type="term" value="P:tRNA threonylcarbamoyladenosine modification"/>
    <property type="evidence" value="ECO:0007669"/>
    <property type="project" value="InterPro"/>
</dbReference>
<reference evidence="2" key="1">
    <citation type="submission" date="2016-10" db="EMBL/GenBank/DDBJ databases">
        <title>Sequence of Gallionella enrichment culture.</title>
        <authorList>
            <person name="Poehlein A."/>
            <person name="Muehling M."/>
            <person name="Daniel R."/>
        </authorList>
    </citation>
    <scope>NUCLEOTIDE SEQUENCE</scope>
</reference>
<dbReference type="PANTHER" id="PTHR11735:SF11">
    <property type="entry name" value="TRNA THREONYLCARBAMOYLADENOSINE BIOSYNTHESIS PROTEIN TSAB"/>
    <property type="match status" value="1"/>
</dbReference>
<evidence type="ECO:0000313" key="2">
    <source>
        <dbReference type="EMBL" id="OIQ95733.1"/>
    </source>
</evidence>
<dbReference type="PANTHER" id="PTHR11735">
    <property type="entry name" value="TRNA N6-ADENOSINE THREONYLCARBAMOYLTRANSFERASE"/>
    <property type="match status" value="1"/>
</dbReference>
<proteinExistence type="predicted"/>
<dbReference type="InterPro" id="IPR000905">
    <property type="entry name" value="Gcp-like_dom"/>
</dbReference>
<accession>A0A1J5S5Z7</accession>
<dbReference type="EMBL" id="MLJW01000161">
    <property type="protein sequence ID" value="OIQ95733.1"/>
    <property type="molecule type" value="Genomic_DNA"/>
</dbReference>
<dbReference type="SUPFAM" id="SSF53067">
    <property type="entry name" value="Actin-like ATPase domain"/>
    <property type="match status" value="2"/>
</dbReference>
<evidence type="ECO:0000259" key="1">
    <source>
        <dbReference type="Pfam" id="PF00814"/>
    </source>
</evidence>
<gene>
    <name evidence="2" type="primary">tsaB_6</name>
    <name evidence="2" type="ORF">GALL_223080</name>
</gene>
<sequence>MNLIALESSSHRLSVALWRDGALSERAADVANGGSERLLPWLVELLSDAKLSLSDLDGVAFGAGPGGFTGLRLSCGLAQGLALGLDLPVLAVATLEALALASGADKAFACIDARMNEVYCAAYLVHGEALETVIAPFCALPSVVAAPAGTGWLGCGDGFASHPELLGDASGAALTGIRADLWPTAAAVARLAAPRLARGEGVDAGLAMPLYVRDKVALTTAERLARGGLK</sequence>
<protein>
    <submittedName>
        <fullName evidence="2">tRNA threonylcarbamoyladenosine biosynthesis protein TsaB</fullName>
    </submittedName>
</protein>
<dbReference type="CDD" id="cd24032">
    <property type="entry name" value="ASKHA_NBD_TsaB"/>
    <property type="match status" value="1"/>
</dbReference>
<feature type="domain" description="Gcp-like" evidence="1">
    <location>
        <begin position="35"/>
        <end position="136"/>
    </location>
</feature>
<dbReference type="InterPro" id="IPR022496">
    <property type="entry name" value="T6A_TsaB"/>
</dbReference>
<dbReference type="Gene3D" id="3.30.420.40">
    <property type="match status" value="2"/>
</dbReference>
<organism evidence="2">
    <name type="scientific">mine drainage metagenome</name>
    <dbReference type="NCBI Taxonomy" id="410659"/>
    <lineage>
        <taxon>unclassified sequences</taxon>
        <taxon>metagenomes</taxon>
        <taxon>ecological metagenomes</taxon>
    </lineage>
</organism>
<comment type="caution">
    <text evidence="2">The sequence shown here is derived from an EMBL/GenBank/DDBJ whole genome shotgun (WGS) entry which is preliminary data.</text>
</comment>
<dbReference type="Pfam" id="PF00814">
    <property type="entry name" value="TsaD"/>
    <property type="match status" value="1"/>
</dbReference>
<dbReference type="InterPro" id="IPR043129">
    <property type="entry name" value="ATPase_NBD"/>
</dbReference>
<dbReference type="AlphaFoldDB" id="A0A1J5S5Z7"/>
<name>A0A1J5S5Z7_9ZZZZ</name>
<dbReference type="GO" id="GO:0005829">
    <property type="term" value="C:cytosol"/>
    <property type="evidence" value="ECO:0007669"/>
    <property type="project" value="TreeGrafter"/>
</dbReference>
<dbReference type="NCBIfam" id="TIGR03725">
    <property type="entry name" value="T6A_YeaZ"/>
    <property type="match status" value="1"/>
</dbReference>